<dbReference type="Pfam" id="PF00849">
    <property type="entry name" value="PseudoU_synth_2"/>
    <property type="match status" value="1"/>
</dbReference>
<comment type="catalytic activity">
    <reaction evidence="3">
        <text>a uridine in RNA = a pseudouridine in RNA</text>
        <dbReference type="Rhea" id="RHEA:48348"/>
        <dbReference type="Rhea" id="RHEA-COMP:12068"/>
        <dbReference type="Rhea" id="RHEA-COMP:12069"/>
        <dbReference type="ChEBI" id="CHEBI:65314"/>
        <dbReference type="ChEBI" id="CHEBI:65315"/>
    </reaction>
</comment>
<dbReference type="EMBL" id="MFGX01000031">
    <property type="protein sequence ID" value="OGF56544.1"/>
    <property type="molecule type" value="Genomic_DNA"/>
</dbReference>
<evidence type="ECO:0000256" key="2">
    <source>
        <dbReference type="PIRSR" id="PIRSR606225-1"/>
    </source>
</evidence>
<dbReference type="InterPro" id="IPR006225">
    <property type="entry name" value="PsdUridine_synth_RluC/D"/>
</dbReference>
<comment type="similarity">
    <text evidence="1 3">Belongs to the pseudouridine synthase RluA family.</text>
</comment>
<feature type="active site" evidence="2">
    <location>
        <position position="65"/>
    </location>
</feature>
<keyword evidence="3" id="KW-0413">Isomerase</keyword>
<dbReference type="SUPFAM" id="SSF55120">
    <property type="entry name" value="Pseudouridine synthase"/>
    <property type="match status" value="1"/>
</dbReference>
<dbReference type="NCBIfam" id="TIGR00005">
    <property type="entry name" value="rluA_subfam"/>
    <property type="match status" value="1"/>
</dbReference>
<dbReference type="PANTHER" id="PTHR21600:SF87">
    <property type="entry name" value="RNA PSEUDOURIDYLATE SYNTHASE DOMAIN-CONTAINING PROTEIN 1"/>
    <property type="match status" value="1"/>
</dbReference>
<proteinExistence type="inferred from homology"/>
<dbReference type="GO" id="GO:0140098">
    <property type="term" value="F:catalytic activity, acting on RNA"/>
    <property type="evidence" value="ECO:0007669"/>
    <property type="project" value="UniProtKB-ARBA"/>
</dbReference>
<organism evidence="5 6">
    <name type="scientific">Fraserbacteria sp. (strain RBG_16_55_9)</name>
    <dbReference type="NCBI Taxonomy" id="1817864"/>
    <lineage>
        <taxon>Bacteria</taxon>
        <taxon>Candidatus Fraseribacteriota</taxon>
    </lineage>
</organism>
<evidence type="ECO:0000259" key="4">
    <source>
        <dbReference type="Pfam" id="PF00849"/>
    </source>
</evidence>
<dbReference type="Gene3D" id="3.30.2350.10">
    <property type="entry name" value="Pseudouridine synthase"/>
    <property type="match status" value="1"/>
</dbReference>
<accession>A0A1F5UZF3</accession>
<name>A0A1F5UZF3_FRAXR</name>
<dbReference type="EC" id="5.4.99.-" evidence="3"/>
<gene>
    <name evidence="5" type="ORF">A2Z21_06180</name>
</gene>
<dbReference type="InterPro" id="IPR050188">
    <property type="entry name" value="RluA_PseudoU_synthase"/>
</dbReference>
<dbReference type="STRING" id="1817864.A2Z21_06180"/>
<dbReference type="AlphaFoldDB" id="A0A1F5UZF3"/>
<reference evidence="5 6" key="1">
    <citation type="journal article" date="2016" name="Nat. Commun.">
        <title>Thousands of microbial genomes shed light on interconnected biogeochemical processes in an aquifer system.</title>
        <authorList>
            <person name="Anantharaman K."/>
            <person name="Brown C.T."/>
            <person name="Hug L.A."/>
            <person name="Sharon I."/>
            <person name="Castelle C.J."/>
            <person name="Probst A.J."/>
            <person name="Thomas B.C."/>
            <person name="Singh A."/>
            <person name="Wilkins M.J."/>
            <person name="Karaoz U."/>
            <person name="Brodie E.L."/>
            <person name="Williams K.H."/>
            <person name="Hubbard S.S."/>
            <person name="Banfield J.F."/>
        </authorList>
    </citation>
    <scope>NUCLEOTIDE SEQUENCE [LARGE SCALE GENOMIC DNA]</scope>
    <source>
        <strain evidence="6">RBG_16_55_9</strain>
    </source>
</reference>
<dbReference type="PROSITE" id="PS01129">
    <property type="entry name" value="PSI_RLU"/>
    <property type="match status" value="1"/>
</dbReference>
<protein>
    <recommendedName>
        <fullName evidence="3">Pseudouridine synthase</fullName>
        <ecNumber evidence="3">5.4.99.-</ecNumber>
    </recommendedName>
</protein>
<evidence type="ECO:0000256" key="3">
    <source>
        <dbReference type="RuleBase" id="RU362028"/>
    </source>
</evidence>
<evidence type="ECO:0000313" key="6">
    <source>
        <dbReference type="Proteomes" id="UP000179157"/>
    </source>
</evidence>
<evidence type="ECO:0000313" key="5">
    <source>
        <dbReference type="EMBL" id="OGF56544.1"/>
    </source>
</evidence>
<dbReference type="CDD" id="cd02869">
    <property type="entry name" value="PseudoU_synth_RluA_like"/>
    <property type="match status" value="1"/>
</dbReference>
<comment type="caution">
    <text evidence="5">The sequence shown here is derived from an EMBL/GenBank/DDBJ whole genome shotgun (WGS) entry which is preliminary data.</text>
</comment>
<dbReference type="InterPro" id="IPR006145">
    <property type="entry name" value="PsdUridine_synth_RsuA/RluA"/>
</dbReference>
<feature type="domain" description="Pseudouridine synthase RsuA/RluA-like" evidence="4">
    <location>
        <begin position="19"/>
        <end position="176"/>
    </location>
</feature>
<dbReference type="GO" id="GO:0009982">
    <property type="term" value="F:pseudouridine synthase activity"/>
    <property type="evidence" value="ECO:0007669"/>
    <property type="project" value="InterPro"/>
</dbReference>
<dbReference type="Proteomes" id="UP000179157">
    <property type="component" value="Unassembled WGS sequence"/>
</dbReference>
<dbReference type="GO" id="GO:0000455">
    <property type="term" value="P:enzyme-directed rRNA pseudouridine synthesis"/>
    <property type="evidence" value="ECO:0007669"/>
    <property type="project" value="TreeGrafter"/>
</dbReference>
<evidence type="ECO:0000256" key="1">
    <source>
        <dbReference type="ARBA" id="ARBA00010876"/>
    </source>
</evidence>
<dbReference type="GO" id="GO:0003723">
    <property type="term" value="F:RNA binding"/>
    <property type="evidence" value="ECO:0007669"/>
    <property type="project" value="InterPro"/>
</dbReference>
<dbReference type="PANTHER" id="PTHR21600">
    <property type="entry name" value="MITOCHONDRIAL RNA PSEUDOURIDINE SYNTHASE"/>
    <property type="match status" value="1"/>
</dbReference>
<sequence>MPDFAPEEFRKRILHEDLDLLVIDKPAGWPVHGDRHHASDQTLLALALQHLPPTGFRAAFAQRLDKDTSGLILMAKTRSALQSLNRQLKFKKIRKTYITLLAGEIPPSGAIRLPLKKQLDRKRWLALMVPVPRGGLHAETDYRRLEVLDYANEKISLVKAWPRTGRMHQLRAHFAAIRCPILGDSLYGRTDLNRQLQGQLGIQRQMLHAAALEFISPTTGKLLRLEAPLPEDFSNVLERLRENA</sequence>
<comment type="function">
    <text evidence="3">Responsible for synthesis of pseudouridine from uracil.</text>
</comment>
<dbReference type="InterPro" id="IPR006224">
    <property type="entry name" value="PsdUridine_synth_RluA-like_CS"/>
</dbReference>
<dbReference type="InterPro" id="IPR020103">
    <property type="entry name" value="PsdUridine_synth_cat_dom_sf"/>
</dbReference>